<dbReference type="RefSeq" id="WP_086596657.1">
    <property type="nucleotide sequence ID" value="NZ_MTSE01000022.1"/>
</dbReference>
<dbReference type="PROSITE" id="PS00061">
    <property type="entry name" value="ADH_SHORT"/>
    <property type="match status" value="1"/>
</dbReference>
<evidence type="ECO:0000256" key="2">
    <source>
        <dbReference type="ARBA" id="ARBA00023002"/>
    </source>
</evidence>
<dbReference type="PRINTS" id="PR00081">
    <property type="entry name" value="GDHRDH"/>
</dbReference>
<dbReference type="GO" id="GO:0016491">
    <property type="term" value="F:oxidoreductase activity"/>
    <property type="evidence" value="ECO:0007669"/>
    <property type="project" value="UniProtKB-KW"/>
</dbReference>
<keyword evidence="5" id="KW-1185">Reference proteome</keyword>
<evidence type="ECO:0000313" key="4">
    <source>
        <dbReference type="EMBL" id="OUJ70429.1"/>
    </source>
</evidence>
<evidence type="ECO:0000313" key="5">
    <source>
        <dbReference type="Proteomes" id="UP000194873"/>
    </source>
</evidence>
<gene>
    <name evidence="4" type="ORF">BXP70_23990</name>
</gene>
<dbReference type="PANTHER" id="PTHR44196">
    <property type="entry name" value="DEHYDROGENASE/REDUCTASE SDR FAMILY MEMBER 7B"/>
    <property type="match status" value="1"/>
</dbReference>
<evidence type="ECO:0000256" key="3">
    <source>
        <dbReference type="RuleBase" id="RU000363"/>
    </source>
</evidence>
<protein>
    <submittedName>
        <fullName evidence="4">Short-chain dehydrogenase</fullName>
    </submittedName>
</protein>
<dbReference type="EMBL" id="MTSE01000022">
    <property type="protein sequence ID" value="OUJ70429.1"/>
    <property type="molecule type" value="Genomic_DNA"/>
</dbReference>
<keyword evidence="2" id="KW-0560">Oxidoreductase</keyword>
<dbReference type="InterPro" id="IPR020904">
    <property type="entry name" value="Sc_DH/Rdtase_CS"/>
</dbReference>
<evidence type="ECO:0000256" key="1">
    <source>
        <dbReference type="ARBA" id="ARBA00006484"/>
    </source>
</evidence>
<comment type="caution">
    <text evidence="4">The sequence shown here is derived from an EMBL/GenBank/DDBJ whole genome shotgun (WGS) entry which is preliminary data.</text>
</comment>
<name>A0A2C9ZV68_9BACT</name>
<dbReference type="AlphaFoldDB" id="A0A2C9ZV68"/>
<dbReference type="OrthoDB" id="9810734at2"/>
<dbReference type="Proteomes" id="UP000194873">
    <property type="component" value="Unassembled WGS sequence"/>
</dbReference>
<proteinExistence type="inferred from homology"/>
<dbReference type="PRINTS" id="PR00080">
    <property type="entry name" value="SDRFAMILY"/>
</dbReference>
<accession>A0A2C9ZV68</accession>
<dbReference type="InterPro" id="IPR036291">
    <property type="entry name" value="NAD(P)-bd_dom_sf"/>
</dbReference>
<dbReference type="InterPro" id="IPR002347">
    <property type="entry name" value="SDR_fam"/>
</dbReference>
<comment type="similarity">
    <text evidence="1 3">Belongs to the short-chain dehydrogenases/reductases (SDR) family.</text>
</comment>
<sequence length="264" mass="28868">MDLRHNTILITGGTSGLGYEFAARLLELGNTVLITGRNQAKLDDTKRRLPGVHTFQSDVSDLTAIRQLYQQVVAQFPALNIVINNAGEMRKLDLQDPTLDLLDLTREVEINLSGPIRMVQQFLPHLKTQPTAAILNVTSGLALTPFPLAPIYGGTKAGLRAYTKALRVQLQHTPVKVFELVAPAAKTSLADPFTNVLEESMLMDPSKLIAQAINGLQHDRLEIYPGLSKILHYMSRLAPGVLLKQMSKGVTEAFGQPQGKASAR</sequence>
<dbReference type="PANTHER" id="PTHR44196:SF1">
    <property type="entry name" value="DEHYDROGENASE_REDUCTASE SDR FAMILY MEMBER 7B"/>
    <property type="match status" value="1"/>
</dbReference>
<dbReference type="SUPFAM" id="SSF51735">
    <property type="entry name" value="NAD(P)-binding Rossmann-fold domains"/>
    <property type="match status" value="1"/>
</dbReference>
<reference evidence="4 5" key="1">
    <citation type="submission" date="2017-01" db="EMBL/GenBank/DDBJ databases">
        <title>A new Hymenobacter.</title>
        <authorList>
            <person name="Liang Y."/>
            <person name="Feng F."/>
        </authorList>
    </citation>
    <scope>NUCLEOTIDE SEQUENCE [LARGE SCALE GENOMIC DNA]</scope>
    <source>
        <strain evidence="4">MIMBbqt21</strain>
    </source>
</reference>
<dbReference type="GO" id="GO:0016020">
    <property type="term" value="C:membrane"/>
    <property type="evidence" value="ECO:0007669"/>
    <property type="project" value="TreeGrafter"/>
</dbReference>
<organism evidence="4 5">
    <name type="scientific">Hymenobacter crusticola</name>
    <dbReference type="NCBI Taxonomy" id="1770526"/>
    <lineage>
        <taxon>Bacteria</taxon>
        <taxon>Pseudomonadati</taxon>
        <taxon>Bacteroidota</taxon>
        <taxon>Cytophagia</taxon>
        <taxon>Cytophagales</taxon>
        <taxon>Hymenobacteraceae</taxon>
        <taxon>Hymenobacter</taxon>
    </lineage>
</organism>
<dbReference type="Pfam" id="PF00106">
    <property type="entry name" value="adh_short"/>
    <property type="match status" value="1"/>
</dbReference>
<dbReference type="Gene3D" id="3.40.50.720">
    <property type="entry name" value="NAD(P)-binding Rossmann-like Domain"/>
    <property type="match status" value="1"/>
</dbReference>